<gene>
    <name evidence="2" type="ORF">HMPREF1074_00812</name>
</gene>
<dbReference type="SUPFAM" id="SSF52540">
    <property type="entry name" value="P-loop containing nucleoside triphosphate hydrolases"/>
    <property type="match status" value="1"/>
</dbReference>
<dbReference type="Pfam" id="PF00575">
    <property type="entry name" value="S1"/>
    <property type="match status" value="2"/>
</dbReference>
<dbReference type="Gene3D" id="2.40.50.140">
    <property type="entry name" value="Nucleic acid-binding proteins"/>
    <property type="match status" value="2"/>
</dbReference>
<dbReference type="InterPro" id="IPR047187">
    <property type="entry name" value="SF1_C_Upf1"/>
</dbReference>
<dbReference type="InterPro" id="IPR027417">
    <property type="entry name" value="P-loop_NTPase"/>
</dbReference>
<dbReference type="InterPro" id="IPR041679">
    <property type="entry name" value="DNA2/NAM7-like_C"/>
</dbReference>
<dbReference type="GO" id="GO:0003676">
    <property type="term" value="F:nucleic acid binding"/>
    <property type="evidence" value="ECO:0007669"/>
    <property type="project" value="InterPro"/>
</dbReference>
<name>I9UYB3_9BACE</name>
<dbReference type="Pfam" id="PF13087">
    <property type="entry name" value="AAA_12"/>
    <property type="match status" value="1"/>
</dbReference>
<comment type="caution">
    <text evidence="2">The sequence shown here is derived from an EMBL/GenBank/DDBJ whole genome shotgun (WGS) entry which is preliminary data.</text>
</comment>
<dbReference type="InterPro" id="IPR041677">
    <property type="entry name" value="DNA2/NAM7_AAA_11"/>
</dbReference>
<dbReference type="PRINTS" id="PR00681">
    <property type="entry name" value="RIBOSOMALS1"/>
</dbReference>
<dbReference type="SMART" id="SM00316">
    <property type="entry name" value="S1"/>
    <property type="match status" value="2"/>
</dbReference>
<sequence>MPRLNKISRELNISLETLCEFLSSKGFEVEVNPNTKITDVQAEIAIEHFANSTSSNPRVIAPLEDFDWSAFEAAAQRVEEEENTSSIFNQHDIVSAVIISINRREVVVNLGYKTDAVIPASELRYNPDIKVGDTVDVYIESMENARGQIVASHRKARLSKSWDKINAVFENNETIKVYVKCRTKGGMIVDAFGMEAFLPGSQMDIVKVFDLDSYIGKTLDVKVIKINEEYKNVVVSHREVVSENLQKRTADKSLLKDIWQKHTEVQEQILRHRTEPISIIPSLSSIVNEKLHVRIDTSDNTNYLKSRIMESLDISDEDCHFEEGFVYAPYNNWSKLDEREKSRISTQANKEYVSFSYYPVIDGKITDSKAQFTGVKELLDRMEIEYDFDKKRRLQISINELQRLKESEEFQSLQVSLPDETSAIIQTYPSILYYLERLFPNHNFKNVEVFKDTRHSLGGVAINKQFVVEGGYLKEDTLKQLEDLFEPRMCRIEFDFHINEDATGKYDWKVNRMGLPVTKDGSILFWKQVKQSISDIFEEEYTDNEDDNQNEHFLSDENDFFNRKDTTDIQFEYTLDCQIINRIFGKGSYTVTQRFFYKYKENRSWATVEELDRFNDQIHNELKNKVAIEKNGSSIGIDFNWKEKSLPEILTQLSNDFQFVDFGLFKKGHKCNFDIKYKKTELTSIMEDLHDAFEKLNVELVKKGTEISFYREFDTLEELIAFKPQLQYKLSSYDQNRYKCVINDTPVGCVKLLYYFNKKSRDEERIEAIRELKGADFSIGDLSIGKLIRISNYPEVVIDISGDRFEITKQLIEDGNVSSITPDLSGDLEKLARLKESLTRIVQGRDVENVSLGDFIFDASKAGRIKDYEESLKLEMQEISKHILNKKIDSNKPQKMAIAKALLAPDLALIQGPPGTGKSTAIAEMIWQHTRKFPDKRILLTSETNLAVDNAIDRVVNQYHNLIKPIRIGDESRLESEGLQFSYSAMYRWAKGEDWNAKKKNASIDDDDDDDDDDVFTEVDSIYEAPEKLILLNWMENISRRIDEEMMPSEAQELWKELLDAPTPEMKNLFFDNYIKNCNVIGATCSSIGQKNIIMTESIEDNGKRNRFIPTKFYRIFRQIFSEKEGAYNPKIYFDMVIQDESSKATPAELSLPLIYGKKNVIIGDHRQLPPMLSRESFVNSFDYLIKREKNEEERQKMKELKSYVLKNFKTLEISHFERLFTQIDESLKGVFNYQFRMHPAINDVIKQFYKDVGGLECGLTTPVDLGVDDPDYLHNGASRYHGINAGPITPDTHVLWIDSSSPEMLDGTSRVNYGEVEIIKKVLSGFNESESFHKYVDSWDSIEDKQIGLISFYGKQLRLLKDMTRDFDSTQIPIRVSTVDRFQGMERNIIIVSMVRSHCIQNEKNQKPNFDRYPEAGYPKQEDLGFAQSPNRLNVALSRAKRLLIIVGDSKLFRTKDIYENVYQTIADPNNKHGKIITAEEYGL</sequence>
<dbReference type="InterPro" id="IPR012340">
    <property type="entry name" value="NA-bd_OB-fold"/>
</dbReference>
<dbReference type="PANTHER" id="PTHR10887">
    <property type="entry name" value="DNA2/NAM7 HELICASE FAMILY"/>
    <property type="match status" value="1"/>
</dbReference>
<feature type="domain" description="S1 motif" evidence="1">
    <location>
        <begin position="91"/>
        <end position="154"/>
    </location>
</feature>
<dbReference type="InterPro" id="IPR035104">
    <property type="entry name" value="Ribosomal_protein_S1-like"/>
</dbReference>
<dbReference type="CDD" id="cd04465">
    <property type="entry name" value="S1_RPS1_repeat_ec2_hs2"/>
    <property type="match status" value="1"/>
</dbReference>
<dbReference type="Proteomes" id="UP000003566">
    <property type="component" value="Unassembled WGS sequence"/>
</dbReference>
<accession>I9UYB3</accession>
<dbReference type="CDD" id="cd05687">
    <property type="entry name" value="S1_RPS1_repeat_ec1_hs1"/>
    <property type="match status" value="1"/>
</dbReference>
<dbReference type="InterPro" id="IPR003029">
    <property type="entry name" value="S1_domain"/>
</dbReference>
<dbReference type="CDD" id="cd18808">
    <property type="entry name" value="SF1_C_Upf1"/>
    <property type="match status" value="1"/>
</dbReference>
<dbReference type="EMBL" id="AGXE01000005">
    <property type="protein sequence ID" value="EIY87836.1"/>
    <property type="molecule type" value="Genomic_DNA"/>
</dbReference>
<evidence type="ECO:0000259" key="1">
    <source>
        <dbReference type="PROSITE" id="PS50126"/>
    </source>
</evidence>
<evidence type="ECO:0000313" key="3">
    <source>
        <dbReference type="Proteomes" id="UP000003566"/>
    </source>
</evidence>
<evidence type="ECO:0000313" key="2">
    <source>
        <dbReference type="EMBL" id="EIY87836.1"/>
    </source>
</evidence>
<dbReference type="PANTHER" id="PTHR10887:SF495">
    <property type="entry name" value="HELICASE SENATAXIN ISOFORM X1-RELATED"/>
    <property type="match status" value="1"/>
</dbReference>
<dbReference type="GO" id="GO:0004386">
    <property type="term" value="F:helicase activity"/>
    <property type="evidence" value="ECO:0007669"/>
    <property type="project" value="InterPro"/>
</dbReference>
<organism evidence="2 3">
    <name type="scientific">Bacteroides xylanisolvens CL03T12C04</name>
    <dbReference type="NCBI Taxonomy" id="997892"/>
    <lineage>
        <taxon>Bacteria</taxon>
        <taxon>Pseudomonadati</taxon>
        <taxon>Bacteroidota</taxon>
        <taxon>Bacteroidia</taxon>
        <taxon>Bacteroidales</taxon>
        <taxon>Bacteroidaceae</taxon>
        <taxon>Bacteroides</taxon>
    </lineage>
</organism>
<dbReference type="HOGENOM" id="CLU_255774_0_0_10"/>
<proteinExistence type="predicted"/>
<dbReference type="PROSITE" id="PS50126">
    <property type="entry name" value="S1"/>
    <property type="match status" value="2"/>
</dbReference>
<dbReference type="SUPFAM" id="SSF50249">
    <property type="entry name" value="Nucleic acid-binding proteins"/>
    <property type="match status" value="2"/>
</dbReference>
<dbReference type="PATRIC" id="fig|997892.3.peg.835"/>
<feature type="domain" description="S1 motif" evidence="1">
    <location>
        <begin position="172"/>
        <end position="238"/>
    </location>
</feature>
<dbReference type="Pfam" id="PF13086">
    <property type="entry name" value="AAA_11"/>
    <property type="match status" value="2"/>
</dbReference>
<dbReference type="InterPro" id="IPR045055">
    <property type="entry name" value="DNA2/NAM7-like"/>
</dbReference>
<dbReference type="Gene3D" id="3.40.50.300">
    <property type="entry name" value="P-loop containing nucleotide triphosphate hydrolases"/>
    <property type="match status" value="2"/>
</dbReference>
<dbReference type="RefSeq" id="WP_008021397.1">
    <property type="nucleotide sequence ID" value="NZ_JAGHEF010000002.1"/>
</dbReference>
<reference evidence="2 3" key="1">
    <citation type="submission" date="2012-02" db="EMBL/GenBank/DDBJ databases">
        <title>The Genome Sequence of Bacteroides xylanisolvens CL03T12C04.</title>
        <authorList>
            <consortium name="The Broad Institute Genome Sequencing Platform"/>
            <person name="Earl A."/>
            <person name="Ward D."/>
            <person name="Feldgarden M."/>
            <person name="Gevers D."/>
            <person name="Zitomersky N.L."/>
            <person name="Coyne M.J."/>
            <person name="Comstock L.E."/>
            <person name="Young S.K."/>
            <person name="Zeng Q."/>
            <person name="Gargeya S."/>
            <person name="Fitzgerald M."/>
            <person name="Haas B."/>
            <person name="Abouelleil A."/>
            <person name="Alvarado L."/>
            <person name="Arachchi H.M."/>
            <person name="Berlin A."/>
            <person name="Chapman S.B."/>
            <person name="Gearin G."/>
            <person name="Goldberg J."/>
            <person name="Griggs A."/>
            <person name="Gujja S."/>
            <person name="Hansen M."/>
            <person name="Heiman D."/>
            <person name="Howarth C."/>
            <person name="Larimer J."/>
            <person name="Lui A."/>
            <person name="MacDonald P.J.P."/>
            <person name="McCowen C."/>
            <person name="Montmayeur A."/>
            <person name="Murphy C."/>
            <person name="Neiman D."/>
            <person name="Pearson M."/>
            <person name="Priest M."/>
            <person name="Roberts A."/>
            <person name="Saif S."/>
            <person name="Shea T."/>
            <person name="Sisk P."/>
            <person name="Stolte C."/>
            <person name="Sykes S."/>
            <person name="Wortman J."/>
            <person name="Nusbaum C."/>
            <person name="Birren B."/>
        </authorList>
    </citation>
    <scope>NUCLEOTIDE SEQUENCE [LARGE SCALE GENOMIC DNA]</scope>
    <source>
        <strain evidence="2 3">CL03T12C04</strain>
    </source>
</reference>
<protein>
    <recommendedName>
        <fullName evidence="1">S1 motif domain-containing protein</fullName>
    </recommendedName>
</protein>